<dbReference type="Proteomes" id="UP001187192">
    <property type="component" value="Unassembled WGS sequence"/>
</dbReference>
<sequence>MLVQFHWGEDYDRKLHSIPISHHHVAPSRKTSGNVGSDRDHDLEVIPHYELSSGRNRREYRSAPSRASVREEPSESRSTRACDLGVLCAPAAGRLGRFLGLEFD</sequence>
<protein>
    <submittedName>
        <fullName evidence="2">Uncharacterized protein</fullName>
    </submittedName>
</protein>
<accession>A0AA88DWQ5</accession>
<comment type="caution">
    <text evidence="2">The sequence shown here is derived from an EMBL/GenBank/DDBJ whole genome shotgun (WGS) entry which is preliminary data.</text>
</comment>
<feature type="compositionally biased region" description="Basic and acidic residues" evidence="1">
    <location>
        <begin position="68"/>
        <end position="78"/>
    </location>
</feature>
<dbReference type="EMBL" id="BTGU01000141">
    <property type="protein sequence ID" value="GMN63056.1"/>
    <property type="molecule type" value="Genomic_DNA"/>
</dbReference>
<gene>
    <name evidence="2" type="ORF">TIFTF001_032130</name>
</gene>
<evidence type="ECO:0000256" key="1">
    <source>
        <dbReference type="SAM" id="MobiDB-lite"/>
    </source>
</evidence>
<evidence type="ECO:0000313" key="3">
    <source>
        <dbReference type="Proteomes" id="UP001187192"/>
    </source>
</evidence>
<name>A0AA88DWQ5_FICCA</name>
<dbReference type="AlphaFoldDB" id="A0AA88DWQ5"/>
<keyword evidence="3" id="KW-1185">Reference proteome</keyword>
<evidence type="ECO:0000313" key="2">
    <source>
        <dbReference type="EMBL" id="GMN63056.1"/>
    </source>
</evidence>
<organism evidence="2 3">
    <name type="scientific">Ficus carica</name>
    <name type="common">Common fig</name>
    <dbReference type="NCBI Taxonomy" id="3494"/>
    <lineage>
        <taxon>Eukaryota</taxon>
        <taxon>Viridiplantae</taxon>
        <taxon>Streptophyta</taxon>
        <taxon>Embryophyta</taxon>
        <taxon>Tracheophyta</taxon>
        <taxon>Spermatophyta</taxon>
        <taxon>Magnoliopsida</taxon>
        <taxon>eudicotyledons</taxon>
        <taxon>Gunneridae</taxon>
        <taxon>Pentapetalae</taxon>
        <taxon>rosids</taxon>
        <taxon>fabids</taxon>
        <taxon>Rosales</taxon>
        <taxon>Moraceae</taxon>
        <taxon>Ficeae</taxon>
        <taxon>Ficus</taxon>
    </lineage>
</organism>
<feature type="compositionally biased region" description="Basic and acidic residues" evidence="1">
    <location>
        <begin position="37"/>
        <end position="47"/>
    </location>
</feature>
<reference evidence="2" key="1">
    <citation type="submission" date="2023-07" db="EMBL/GenBank/DDBJ databases">
        <title>draft genome sequence of fig (Ficus carica).</title>
        <authorList>
            <person name="Takahashi T."/>
            <person name="Nishimura K."/>
        </authorList>
    </citation>
    <scope>NUCLEOTIDE SEQUENCE</scope>
</reference>
<feature type="region of interest" description="Disordered" evidence="1">
    <location>
        <begin position="22"/>
        <end position="78"/>
    </location>
</feature>
<proteinExistence type="predicted"/>